<keyword evidence="7" id="KW-1185">Reference proteome</keyword>
<keyword evidence="3" id="KW-0813">Transport</keyword>
<dbReference type="STRING" id="69960.SAMN05421720_10770"/>
<sequence>MSAMGRPWVGRALLATGLMMLAPSVQAETLRIACSALGEQRTLCEDGVRAWAEQSGHDVELVAIPNSATERLGLYQQLLSAGADDIDVLQIDVVWPGLLAEHLVDLGPALGDAAGDHLPVLIENNTVDGRLVALPWFIDAGLLYYRADLLEKHGRAVPATWAALTDTAAAIQAAERADGAGDLWGYVWQGRAYEGLTCNALEWVASHGGGTLVAPDGAITLETPAAAAALDRAAGWVGTISPPGVLNHAEEDARGLFQSGRAVFMRNWPYAWALAQSDDSPVRGKVGVAPLPAGPDGAPAATLGGAQLAVSKHSAHVEAAVDLVRHLTGAAEQKRRAIVGSFNPSRPALYADPEVLEAVPFLADMRAVLDAAVARPSTVTGARYNQVSTAFFNGVHGVLSGQSDGAAGVAAIAARVQRIKRGGW</sequence>
<feature type="chain" id="PRO_5011477888" evidence="5">
    <location>
        <begin position="28"/>
        <end position="424"/>
    </location>
</feature>
<keyword evidence="4 5" id="KW-0732">Signal</keyword>
<dbReference type="PANTHER" id="PTHR43649">
    <property type="entry name" value="ARABINOSE-BINDING PROTEIN-RELATED"/>
    <property type="match status" value="1"/>
</dbReference>
<reference evidence="6 7" key="1">
    <citation type="submission" date="2016-10" db="EMBL/GenBank/DDBJ databases">
        <authorList>
            <person name="de Groot N.N."/>
        </authorList>
    </citation>
    <scope>NUCLEOTIDE SEQUENCE [LARGE SCALE GENOMIC DNA]</scope>
    <source>
        <strain evidence="6 7">ATCC 700224</strain>
    </source>
</reference>
<protein>
    <submittedName>
        <fullName evidence="6">Trehalose/maltose transport system substrate-binding protein</fullName>
    </submittedName>
</protein>
<evidence type="ECO:0000256" key="4">
    <source>
        <dbReference type="ARBA" id="ARBA00022729"/>
    </source>
</evidence>
<evidence type="ECO:0000256" key="1">
    <source>
        <dbReference type="ARBA" id="ARBA00004418"/>
    </source>
</evidence>
<dbReference type="Pfam" id="PF01547">
    <property type="entry name" value="SBP_bac_1"/>
    <property type="match status" value="1"/>
</dbReference>
<dbReference type="Proteomes" id="UP000199412">
    <property type="component" value="Unassembled WGS sequence"/>
</dbReference>
<evidence type="ECO:0000256" key="5">
    <source>
        <dbReference type="SAM" id="SignalP"/>
    </source>
</evidence>
<accession>A0A1G7D9M5</accession>
<dbReference type="RefSeq" id="WP_342729454.1">
    <property type="nucleotide sequence ID" value="NZ_FNAP01000007.1"/>
</dbReference>
<dbReference type="Gene3D" id="3.40.190.10">
    <property type="entry name" value="Periplasmic binding protein-like II"/>
    <property type="match status" value="2"/>
</dbReference>
<gene>
    <name evidence="6" type="ORF">SAMN05421720_10770</name>
</gene>
<evidence type="ECO:0000256" key="3">
    <source>
        <dbReference type="ARBA" id="ARBA00022448"/>
    </source>
</evidence>
<comment type="similarity">
    <text evidence="2">Belongs to the bacterial solute-binding protein 1 family.</text>
</comment>
<dbReference type="InterPro" id="IPR006059">
    <property type="entry name" value="SBP"/>
</dbReference>
<dbReference type="PANTHER" id="PTHR43649:SF34">
    <property type="entry name" value="ABC TRANSPORTER PERIPLASMIC-BINDING PROTEIN YCJN-RELATED"/>
    <property type="match status" value="1"/>
</dbReference>
<evidence type="ECO:0000256" key="2">
    <source>
        <dbReference type="ARBA" id="ARBA00008520"/>
    </source>
</evidence>
<dbReference type="SUPFAM" id="SSF53850">
    <property type="entry name" value="Periplasmic binding protein-like II"/>
    <property type="match status" value="1"/>
</dbReference>
<feature type="signal peptide" evidence="5">
    <location>
        <begin position="1"/>
        <end position="27"/>
    </location>
</feature>
<dbReference type="InterPro" id="IPR050490">
    <property type="entry name" value="Bact_solute-bd_prot1"/>
</dbReference>
<evidence type="ECO:0000313" key="7">
    <source>
        <dbReference type="Proteomes" id="UP000199412"/>
    </source>
</evidence>
<dbReference type="AlphaFoldDB" id="A0A1G7D9M5"/>
<evidence type="ECO:0000313" key="6">
    <source>
        <dbReference type="EMBL" id="SDE47606.1"/>
    </source>
</evidence>
<name>A0A1G7D9M5_9PROT</name>
<organism evidence="6 7">
    <name type="scientific">Rhodospira trueperi</name>
    <dbReference type="NCBI Taxonomy" id="69960"/>
    <lineage>
        <taxon>Bacteria</taxon>
        <taxon>Pseudomonadati</taxon>
        <taxon>Pseudomonadota</taxon>
        <taxon>Alphaproteobacteria</taxon>
        <taxon>Rhodospirillales</taxon>
        <taxon>Rhodospirillaceae</taxon>
        <taxon>Rhodospira</taxon>
    </lineage>
</organism>
<proteinExistence type="inferred from homology"/>
<comment type="subcellular location">
    <subcellularLocation>
        <location evidence="1">Periplasm</location>
    </subcellularLocation>
</comment>
<dbReference type="CDD" id="cd14750">
    <property type="entry name" value="PBP2_TMBP"/>
    <property type="match status" value="1"/>
</dbReference>
<dbReference type="GO" id="GO:0042597">
    <property type="term" value="C:periplasmic space"/>
    <property type="evidence" value="ECO:0007669"/>
    <property type="project" value="UniProtKB-SubCell"/>
</dbReference>
<dbReference type="EMBL" id="FNAP01000007">
    <property type="protein sequence ID" value="SDE47606.1"/>
    <property type="molecule type" value="Genomic_DNA"/>
</dbReference>